<organism evidence="10">
    <name type="scientific">Oppiella nova</name>
    <dbReference type="NCBI Taxonomy" id="334625"/>
    <lineage>
        <taxon>Eukaryota</taxon>
        <taxon>Metazoa</taxon>
        <taxon>Ecdysozoa</taxon>
        <taxon>Arthropoda</taxon>
        <taxon>Chelicerata</taxon>
        <taxon>Arachnida</taxon>
        <taxon>Acari</taxon>
        <taxon>Acariformes</taxon>
        <taxon>Sarcoptiformes</taxon>
        <taxon>Oribatida</taxon>
        <taxon>Brachypylina</taxon>
        <taxon>Oppioidea</taxon>
        <taxon>Oppiidae</taxon>
        <taxon>Oppiella</taxon>
    </lineage>
</organism>
<dbReference type="InterPro" id="IPR015411">
    <property type="entry name" value="Rep_factor_Mcm10_C"/>
</dbReference>
<evidence type="ECO:0000256" key="4">
    <source>
        <dbReference type="ARBA" id="ARBA00022705"/>
    </source>
</evidence>
<name>A0A7R9LB93_9ACAR</name>
<dbReference type="Proteomes" id="UP000728032">
    <property type="component" value="Unassembled WGS sequence"/>
</dbReference>
<evidence type="ECO:0000313" key="10">
    <source>
        <dbReference type="EMBL" id="CAD7638401.1"/>
    </source>
</evidence>
<keyword evidence="8" id="KW-0539">Nucleus</keyword>
<gene>
    <name evidence="10" type="ORF">ONB1V03_LOCUS1377</name>
</gene>
<dbReference type="Pfam" id="PF24863">
    <property type="entry name" value="zf-CCCH_Mcm10"/>
    <property type="match status" value="1"/>
</dbReference>
<dbReference type="SMART" id="SM01280">
    <property type="entry name" value="Mcm10"/>
    <property type="match status" value="1"/>
</dbReference>
<dbReference type="InterPro" id="IPR055065">
    <property type="entry name" value="OB_MCM10"/>
</dbReference>
<dbReference type="Pfam" id="PF09329">
    <property type="entry name" value="zf-primase"/>
    <property type="match status" value="1"/>
</dbReference>
<evidence type="ECO:0000256" key="7">
    <source>
        <dbReference type="ARBA" id="ARBA00022833"/>
    </source>
</evidence>
<dbReference type="InterPro" id="IPR012340">
    <property type="entry name" value="NA-bd_OB-fold"/>
</dbReference>
<keyword evidence="7" id="KW-0862">Zinc</keyword>
<dbReference type="InterPro" id="IPR015408">
    <property type="entry name" value="Znf_Mcm10/DnaG"/>
</dbReference>
<evidence type="ECO:0000256" key="2">
    <source>
        <dbReference type="ARBA" id="ARBA00009679"/>
    </source>
</evidence>
<comment type="similarity">
    <text evidence="2">Belongs to the MCM10 family.</text>
</comment>
<comment type="subcellular location">
    <subcellularLocation>
        <location evidence="1">Nucleus</location>
    </subcellularLocation>
</comment>
<protein>
    <recommendedName>
        <fullName evidence="3">Protein MCM10 homolog</fullName>
    </recommendedName>
</protein>
<sequence length="785" mass="87712">MGSDHQNQQVISGLLMTYTKSHHFIVDNWDQHKSKHRLRLSETGVYVWGMGSHHQNQQIMDNKVAADEDEELFANDILALINDECDDNVSDGGVGATDGHQDVSQTLKLIDDSEDIFAAKEGTSGSCGDNETSVRQLFGDMSDDEELGRESCLTKEGQLIADNLNRDNESTSVSLFETKRSGDKNGKNIWTQKKPKNAMAKKQTDDSIRDVFSGIRLINPLISSDRMRELMSGRKMVKMSLIKSHINRKTQDIDDDWVTIGVVVNKVAPKVSKNGKQYSIWKLSDMKTKNTVSFFLFGDVYAEHWKLTVGSVVGLLNAKIMSDDFKKDSKYGKSEICSLTIDNSAKLLVLGTAKDLGYCRAVKKNQEICGALINLAEEDFCVFHVRNAYKKFASKRAEIQSSFSNVEPKKYGLNAANGGMFCNGFADGERKDGPIVETKVYKSSDLKTKRDNECKTLTKVMKNPISKAAKQLALTCGDVKANKTGNSSVISAKDVFKSIKRETNGQSLSHFSVPALAKGYKSGDLIDLSHNSSAKLRAIQTLTAKPIVAKDPNDTKKSQNKRALERIKARIDSELIASGDTSEVQEEEEEKRVKRLRTQLISEALGRKSVNERGVEEAEAISRDKYFSTLEKKEKMETKLSETYEVECVVISCHSCQYTAHSASDLCRKSRHKLVRHKATKRFFKCKNCKNRSYTFNVLIPTKPCSKCGQLSYDKTSIVNIKEETTLVDKKLQIRGEELKFLNTNPDTCLVITSAISAHTCEEEVVKWLGNNGRPAVTVETIQRQ</sequence>
<dbReference type="OrthoDB" id="273123at2759"/>
<dbReference type="Gene3D" id="2.40.50.140">
    <property type="entry name" value="Nucleic acid-binding proteins"/>
    <property type="match status" value="1"/>
</dbReference>
<dbReference type="AlphaFoldDB" id="A0A7R9LB93"/>
<dbReference type="InterPro" id="IPR040184">
    <property type="entry name" value="Mcm10"/>
</dbReference>
<keyword evidence="6" id="KW-0863">Zinc-finger</keyword>
<dbReference type="GO" id="GO:0008270">
    <property type="term" value="F:zinc ion binding"/>
    <property type="evidence" value="ECO:0007669"/>
    <property type="project" value="UniProtKB-KW"/>
</dbReference>
<reference evidence="10" key="1">
    <citation type="submission" date="2020-11" db="EMBL/GenBank/DDBJ databases">
        <authorList>
            <person name="Tran Van P."/>
        </authorList>
    </citation>
    <scope>NUCLEOTIDE SEQUENCE</scope>
</reference>
<dbReference type="GO" id="GO:0006270">
    <property type="term" value="P:DNA replication initiation"/>
    <property type="evidence" value="ECO:0007669"/>
    <property type="project" value="InterPro"/>
</dbReference>
<evidence type="ECO:0000259" key="9">
    <source>
        <dbReference type="SMART" id="SM01280"/>
    </source>
</evidence>
<dbReference type="GO" id="GO:0003688">
    <property type="term" value="F:DNA replication origin binding"/>
    <property type="evidence" value="ECO:0007669"/>
    <property type="project" value="TreeGrafter"/>
</dbReference>
<dbReference type="GO" id="GO:0043596">
    <property type="term" value="C:nuclear replication fork"/>
    <property type="evidence" value="ECO:0007669"/>
    <property type="project" value="TreeGrafter"/>
</dbReference>
<dbReference type="Pfam" id="PF22379">
    <property type="entry name" value="OB_MCM10"/>
    <property type="match status" value="1"/>
</dbReference>
<evidence type="ECO:0000256" key="8">
    <source>
        <dbReference type="ARBA" id="ARBA00023242"/>
    </source>
</evidence>
<dbReference type="InterPro" id="IPR056791">
    <property type="entry name" value="Znf_Mcm10_C"/>
</dbReference>
<dbReference type="EMBL" id="CAJPVJ010000231">
    <property type="protein sequence ID" value="CAG2161775.1"/>
    <property type="molecule type" value="Genomic_DNA"/>
</dbReference>
<dbReference type="PANTHER" id="PTHR13454">
    <property type="entry name" value="PROTEIN MCM10 HOMOLOG"/>
    <property type="match status" value="1"/>
</dbReference>
<dbReference type="Pfam" id="PF09332">
    <property type="entry name" value="Mcm10"/>
    <property type="match status" value="1"/>
</dbReference>
<evidence type="ECO:0000313" key="11">
    <source>
        <dbReference type="Proteomes" id="UP000728032"/>
    </source>
</evidence>
<keyword evidence="4" id="KW-0235">DNA replication</keyword>
<dbReference type="EMBL" id="OC915056">
    <property type="protein sequence ID" value="CAD7638401.1"/>
    <property type="molecule type" value="Genomic_DNA"/>
</dbReference>
<evidence type="ECO:0000256" key="6">
    <source>
        <dbReference type="ARBA" id="ARBA00022771"/>
    </source>
</evidence>
<keyword evidence="5" id="KW-0479">Metal-binding</keyword>
<evidence type="ECO:0000256" key="3">
    <source>
        <dbReference type="ARBA" id="ARBA00017770"/>
    </source>
</evidence>
<dbReference type="GO" id="GO:0003697">
    <property type="term" value="F:single-stranded DNA binding"/>
    <property type="evidence" value="ECO:0007669"/>
    <property type="project" value="InterPro"/>
</dbReference>
<dbReference type="PANTHER" id="PTHR13454:SF11">
    <property type="entry name" value="PROTEIN MCM10 HOMOLOG"/>
    <property type="match status" value="1"/>
</dbReference>
<keyword evidence="11" id="KW-1185">Reference proteome</keyword>
<dbReference type="FunFam" id="2.40.50.140:FF:000174">
    <property type="entry name" value="DNA replication licensing factor mcm10"/>
    <property type="match status" value="1"/>
</dbReference>
<feature type="domain" description="Replication factor Mcm10 C-terminal" evidence="9">
    <location>
        <begin position="413"/>
        <end position="744"/>
    </location>
</feature>
<proteinExistence type="inferred from homology"/>
<evidence type="ECO:0000256" key="1">
    <source>
        <dbReference type="ARBA" id="ARBA00004123"/>
    </source>
</evidence>
<accession>A0A7R9LB93</accession>
<evidence type="ECO:0000256" key="5">
    <source>
        <dbReference type="ARBA" id="ARBA00022723"/>
    </source>
</evidence>